<dbReference type="SMART" id="SM00271">
    <property type="entry name" value="DnaJ"/>
    <property type="match status" value="1"/>
</dbReference>
<dbReference type="InterPro" id="IPR051100">
    <property type="entry name" value="DnaJ_subfamily_B/C"/>
</dbReference>
<dbReference type="PANTHER" id="PTHR43908:SF3">
    <property type="entry name" value="AT29763P-RELATED"/>
    <property type="match status" value="1"/>
</dbReference>
<dbReference type="CDD" id="cd06257">
    <property type="entry name" value="DnaJ"/>
    <property type="match status" value="1"/>
</dbReference>
<evidence type="ECO:0000256" key="4">
    <source>
        <dbReference type="ARBA" id="ARBA00023136"/>
    </source>
</evidence>
<evidence type="ECO:0000313" key="8">
    <source>
        <dbReference type="EMBL" id="PVZ97605.1"/>
    </source>
</evidence>
<dbReference type="Pfam" id="PF00226">
    <property type="entry name" value="DnaJ"/>
    <property type="match status" value="1"/>
</dbReference>
<dbReference type="InterPro" id="IPR036869">
    <property type="entry name" value="J_dom_sf"/>
</dbReference>
<feature type="compositionally biased region" description="Polar residues" evidence="5">
    <location>
        <begin position="56"/>
        <end position="75"/>
    </location>
</feature>
<dbReference type="GO" id="GO:0030544">
    <property type="term" value="F:Hsp70 protein binding"/>
    <property type="evidence" value="ECO:0007669"/>
    <property type="project" value="TreeGrafter"/>
</dbReference>
<feature type="transmembrane region" description="Helical" evidence="6">
    <location>
        <begin position="265"/>
        <end position="285"/>
    </location>
</feature>
<evidence type="ECO:0000256" key="3">
    <source>
        <dbReference type="ARBA" id="ARBA00022989"/>
    </source>
</evidence>
<evidence type="ECO:0000259" key="7">
    <source>
        <dbReference type="PROSITE" id="PS50076"/>
    </source>
</evidence>
<dbReference type="SUPFAM" id="SSF46565">
    <property type="entry name" value="Chaperone J-domain"/>
    <property type="match status" value="1"/>
</dbReference>
<evidence type="ECO:0000313" key="9">
    <source>
        <dbReference type="Proteomes" id="UP000245591"/>
    </source>
</evidence>
<protein>
    <recommendedName>
        <fullName evidence="7">J domain-containing protein</fullName>
    </recommendedName>
</protein>
<evidence type="ECO:0000256" key="2">
    <source>
        <dbReference type="ARBA" id="ARBA00022692"/>
    </source>
</evidence>
<dbReference type="FunFam" id="1.10.287.110:FF:000070">
    <property type="entry name" value="Endoplasmic reticulum protein, putative"/>
    <property type="match status" value="1"/>
</dbReference>
<dbReference type="GO" id="GO:0005789">
    <property type="term" value="C:endoplasmic reticulum membrane"/>
    <property type="evidence" value="ECO:0007669"/>
    <property type="project" value="TreeGrafter"/>
</dbReference>
<organism evidence="8 9">
    <name type="scientific">Smittium angustum</name>
    <dbReference type="NCBI Taxonomy" id="133377"/>
    <lineage>
        <taxon>Eukaryota</taxon>
        <taxon>Fungi</taxon>
        <taxon>Fungi incertae sedis</taxon>
        <taxon>Zoopagomycota</taxon>
        <taxon>Kickxellomycotina</taxon>
        <taxon>Harpellomycetes</taxon>
        <taxon>Harpellales</taxon>
        <taxon>Legeriomycetaceae</taxon>
        <taxon>Smittium</taxon>
    </lineage>
</organism>
<evidence type="ECO:0000256" key="5">
    <source>
        <dbReference type="SAM" id="MobiDB-lite"/>
    </source>
</evidence>
<evidence type="ECO:0000256" key="1">
    <source>
        <dbReference type="ARBA" id="ARBA00004167"/>
    </source>
</evidence>
<dbReference type="AlphaFoldDB" id="A0A2U1IXQ8"/>
<feature type="region of interest" description="Disordered" evidence="5">
    <location>
        <begin position="56"/>
        <end position="102"/>
    </location>
</feature>
<dbReference type="EMBL" id="MBFU01000774">
    <property type="protein sequence ID" value="PVZ97605.1"/>
    <property type="molecule type" value="Genomic_DNA"/>
</dbReference>
<keyword evidence="2 6" id="KW-0812">Transmembrane</keyword>
<comment type="subcellular location">
    <subcellularLocation>
        <location evidence="1">Membrane</location>
        <topology evidence="1">Single-pass membrane protein</topology>
    </subcellularLocation>
</comment>
<feature type="compositionally biased region" description="Basic and acidic residues" evidence="5">
    <location>
        <begin position="93"/>
        <end position="102"/>
    </location>
</feature>
<gene>
    <name evidence="8" type="ORF">BB558_006427</name>
</gene>
<dbReference type="PANTHER" id="PTHR43908">
    <property type="entry name" value="AT29763P-RELATED"/>
    <property type="match status" value="1"/>
</dbReference>
<dbReference type="InterPro" id="IPR001623">
    <property type="entry name" value="DnaJ_domain"/>
</dbReference>
<keyword evidence="3 6" id="KW-1133">Transmembrane helix</keyword>
<dbReference type="Pfam" id="PF09320">
    <property type="entry name" value="DUF1977"/>
    <property type="match status" value="1"/>
</dbReference>
<sequence>MVVNLDEAERCLEIAQKKLASGDIQGAEKFARKSINLHKTHKAEIFLENVLKNSSNSEKTTNQNTTKSDTNSTTEFENKKKSSAPTANNTNKENTKTYTKEQHDSVKIIKAVKNDYYKVLGIEKTATEIEIKKAYRKMALQFHPDKNSAPGADEAFKIVSHAFTTLSDSSKRTHYDQFGSTSMSSSSFASASSNNYSRNFNSFESDINPEDLFNMFFGGNMNDFGSNFGPRVRVRKFGNARFANAYQRHANQNTEQDENRGLAQLIPIIGFILIIILSAFIGNILDPTRNDPNYTFTKTYNYNNKKSTNKFRIPYYVNKNEFNRADLSSSDLHRFESKIEEIYISSLRNECYRQTENKQRMINDASGFLGFGVDRERLDRANRMKLPACQELNSYI</sequence>
<dbReference type="Gene3D" id="1.10.287.110">
    <property type="entry name" value="DnaJ domain"/>
    <property type="match status" value="1"/>
</dbReference>
<evidence type="ECO:0000256" key="6">
    <source>
        <dbReference type="SAM" id="Phobius"/>
    </source>
</evidence>
<comment type="caution">
    <text evidence="8">The sequence shown here is derived from an EMBL/GenBank/DDBJ whole genome shotgun (WGS) entry which is preliminary data.</text>
</comment>
<reference evidence="8 9" key="1">
    <citation type="journal article" date="2018" name="MBio">
        <title>Comparative Genomics Reveals the Core Gene Toolbox for the Fungus-Insect Symbiosis.</title>
        <authorList>
            <person name="Wang Y."/>
            <person name="Stata M."/>
            <person name="Wang W."/>
            <person name="Stajich J.E."/>
            <person name="White M.M."/>
            <person name="Moncalvo J.M."/>
        </authorList>
    </citation>
    <scope>NUCLEOTIDE SEQUENCE [LARGE SCALE GENOMIC DNA]</scope>
    <source>
        <strain evidence="8 9">AUS-126-30</strain>
    </source>
</reference>
<proteinExistence type="predicted"/>
<keyword evidence="9" id="KW-1185">Reference proteome</keyword>
<feature type="domain" description="J" evidence="7">
    <location>
        <begin position="115"/>
        <end position="179"/>
    </location>
</feature>
<dbReference type="GO" id="GO:0071218">
    <property type="term" value="P:cellular response to misfolded protein"/>
    <property type="evidence" value="ECO:0007669"/>
    <property type="project" value="TreeGrafter"/>
</dbReference>
<dbReference type="InterPro" id="IPR015399">
    <property type="entry name" value="DUF1977_DnaJ-like"/>
</dbReference>
<dbReference type="Proteomes" id="UP000245591">
    <property type="component" value="Unassembled WGS sequence"/>
</dbReference>
<keyword evidence="4 6" id="KW-0472">Membrane</keyword>
<name>A0A2U1IXQ8_SMIAN</name>
<accession>A0A2U1IXQ8</accession>
<dbReference type="PROSITE" id="PS50076">
    <property type="entry name" value="DNAJ_2"/>
    <property type="match status" value="1"/>
</dbReference>
<dbReference type="PRINTS" id="PR00625">
    <property type="entry name" value="JDOMAIN"/>
</dbReference>